<proteinExistence type="predicted"/>
<dbReference type="Proteomes" id="UP000237381">
    <property type="component" value="Unassembled WGS sequence"/>
</dbReference>
<dbReference type="EMBL" id="PQGA01000004">
    <property type="protein sequence ID" value="POR52777.1"/>
    <property type="molecule type" value="Genomic_DNA"/>
</dbReference>
<gene>
    <name evidence="1" type="ORF">B0G62_10474</name>
</gene>
<evidence type="ECO:0000313" key="1">
    <source>
        <dbReference type="EMBL" id="POR52777.1"/>
    </source>
</evidence>
<name>A0A2S4MEC7_9BURK</name>
<comment type="caution">
    <text evidence="1">The sequence shown here is derived from an EMBL/GenBank/DDBJ whole genome shotgun (WGS) entry which is preliminary data.</text>
</comment>
<evidence type="ECO:0000313" key="2">
    <source>
        <dbReference type="Proteomes" id="UP000237381"/>
    </source>
</evidence>
<dbReference type="AlphaFoldDB" id="A0A2S4MEC7"/>
<reference evidence="1 2" key="1">
    <citation type="submission" date="2018-01" db="EMBL/GenBank/DDBJ databases">
        <title>Genomic Encyclopedia of Type Strains, Phase III (KMG-III): the genomes of soil and plant-associated and newly described type strains.</title>
        <authorList>
            <person name="Whitman W."/>
        </authorList>
    </citation>
    <scope>NUCLEOTIDE SEQUENCE [LARGE SCALE GENOMIC DNA]</scope>
    <source>
        <strain evidence="1 2">JCM 18070</strain>
    </source>
</reference>
<sequence>MNCKPPCMAVVIKSDFPELIGLPVDVPGESVDHPVLGFCWVVRLQRPMLCWDFLRQCNTYDDVLAVPDYCLRPITGLPLHDDQLDEVKT</sequence>
<organism evidence="1 2">
    <name type="scientific">Paraburkholderia eburnea</name>
    <dbReference type="NCBI Taxonomy" id="1189126"/>
    <lineage>
        <taxon>Bacteria</taxon>
        <taxon>Pseudomonadati</taxon>
        <taxon>Pseudomonadota</taxon>
        <taxon>Betaproteobacteria</taxon>
        <taxon>Burkholderiales</taxon>
        <taxon>Burkholderiaceae</taxon>
        <taxon>Paraburkholderia</taxon>
    </lineage>
</organism>
<keyword evidence="2" id="KW-1185">Reference proteome</keyword>
<protein>
    <submittedName>
        <fullName evidence="1">Uncharacterized protein</fullName>
    </submittedName>
</protein>
<accession>A0A2S4MEC7</accession>